<reference evidence="10 11" key="1">
    <citation type="submission" date="2019-02" db="EMBL/GenBank/DDBJ databases">
        <title>Deep-cultivation of Planctomycetes and their phenomic and genomic characterization uncovers novel biology.</title>
        <authorList>
            <person name="Wiegand S."/>
            <person name="Jogler M."/>
            <person name="Boedeker C."/>
            <person name="Pinto D."/>
            <person name="Vollmers J."/>
            <person name="Rivas-Marin E."/>
            <person name="Kohn T."/>
            <person name="Peeters S.H."/>
            <person name="Heuer A."/>
            <person name="Rast P."/>
            <person name="Oberbeckmann S."/>
            <person name="Bunk B."/>
            <person name="Jeske O."/>
            <person name="Meyerdierks A."/>
            <person name="Storesund J.E."/>
            <person name="Kallscheuer N."/>
            <person name="Luecker S."/>
            <person name="Lage O.M."/>
            <person name="Pohl T."/>
            <person name="Merkel B.J."/>
            <person name="Hornburger P."/>
            <person name="Mueller R.-W."/>
            <person name="Bruemmer F."/>
            <person name="Labrenz M."/>
            <person name="Spormann A.M."/>
            <person name="Op den Camp H."/>
            <person name="Overmann J."/>
            <person name="Amann R."/>
            <person name="Jetten M.S.M."/>
            <person name="Mascher T."/>
            <person name="Medema M.H."/>
            <person name="Devos D.P."/>
            <person name="Kaster A.-K."/>
            <person name="Ovreas L."/>
            <person name="Rohde M."/>
            <person name="Galperin M.Y."/>
            <person name="Jogler C."/>
        </authorList>
    </citation>
    <scope>NUCLEOTIDE SEQUENCE [LARGE SCALE GENOMIC DNA]</scope>
    <source>
        <strain evidence="10 11">Pla133</strain>
    </source>
</reference>
<dbReference type="EMBL" id="CP036287">
    <property type="protein sequence ID" value="QDU69819.1"/>
    <property type="molecule type" value="Genomic_DNA"/>
</dbReference>
<dbReference type="KEGG" id="pbap:Pla133_49410"/>
<evidence type="ECO:0000259" key="9">
    <source>
        <dbReference type="Pfam" id="PF16901"/>
    </source>
</evidence>
<keyword evidence="6 7" id="KW-0560">Oxidoreductase</keyword>
<dbReference type="InterPro" id="IPR036188">
    <property type="entry name" value="FAD/NAD-bd_sf"/>
</dbReference>
<dbReference type="GO" id="GO:0009331">
    <property type="term" value="C:glycerol-3-phosphate dehydrogenase (FAD) complex"/>
    <property type="evidence" value="ECO:0007669"/>
    <property type="project" value="UniProtKB-UniRule"/>
</dbReference>
<dbReference type="Gene3D" id="3.50.50.60">
    <property type="entry name" value="FAD/NAD(P)-binding domain"/>
    <property type="match status" value="1"/>
</dbReference>
<dbReference type="RefSeq" id="WP_145070076.1">
    <property type="nucleotide sequence ID" value="NZ_CP036287.1"/>
</dbReference>
<dbReference type="PROSITE" id="PS00978">
    <property type="entry name" value="FAD_G3PDH_2"/>
    <property type="match status" value="1"/>
</dbReference>
<dbReference type="AlphaFoldDB" id="A0A518BS69"/>
<evidence type="ECO:0000256" key="3">
    <source>
        <dbReference type="ARBA" id="ARBA00022630"/>
    </source>
</evidence>
<feature type="domain" description="FAD dependent oxidoreductase" evidence="8">
    <location>
        <begin position="25"/>
        <end position="373"/>
    </location>
</feature>
<dbReference type="SUPFAM" id="SSF51905">
    <property type="entry name" value="FAD/NAD(P)-binding domain"/>
    <property type="match status" value="1"/>
</dbReference>
<comment type="similarity">
    <text evidence="2 7">Belongs to the FAD-dependent glycerol-3-phosphate dehydrogenase family.</text>
</comment>
<dbReference type="Gene3D" id="1.10.8.870">
    <property type="entry name" value="Alpha-glycerophosphate oxidase, cap domain"/>
    <property type="match status" value="1"/>
</dbReference>
<evidence type="ECO:0000256" key="7">
    <source>
        <dbReference type="RuleBase" id="RU361217"/>
    </source>
</evidence>
<evidence type="ECO:0000256" key="5">
    <source>
        <dbReference type="ARBA" id="ARBA00022827"/>
    </source>
</evidence>
<keyword evidence="3 7" id="KW-0285">Flavoprotein</keyword>
<evidence type="ECO:0000256" key="2">
    <source>
        <dbReference type="ARBA" id="ARBA00007330"/>
    </source>
</evidence>
<dbReference type="PRINTS" id="PR01001">
    <property type="entry name" value="FADG3PDH"/>
</dbReference>
<dbReference type="InterPro" id="IPR000447">
    <property type="entry name" value="G3P_DH_FAD-dep"/>
</dbReference>
<dbReference type="Proteomes" id="UP000316921">
    <property type="component" value="Chromosome"/>
</dbReference>
<accession>A0A518BS69</accession>
<sequence>MTTPHPLAPPPRDERRARLAAGGLDVLVIGGGITGAGLALDLAVRGLSVALVERGDWAGATSSASSRLVHGGLRYLEHGDLALVRESCLERALLLRNAAGLVWPETFAFPVRRGDRVGRLKLAAGLALYTALSVPRALGLPKLLSAADVRARVPDIEADGLRGGGAYLDGATDDARLCWAVVRTAIAQGAVCLSRCEVEAVQDGAEGVRAKLRDHESGEAFDVTARASVLAGGPLVEELRGRAGLGGRWIAPTRGSHIVVPRERLFTHGAVIFPSSVDGRVMFLIPWPRHTVIGTTDLDAPAGAPPSATGQEVRYLLDSANGLAPGAQLDADDVLSTWSGLRPLLAAPEEDPGARSREERVERDGNLYTIAGGKLTGYRSMAEKLGARIARDLGTGNGHAKSPTRDLRLWGALDAQVAQPDWSGRIPEGDAIRAQAWVRRYGVHASAVRAACDDADCADAAGLDSDASTLLDPETLAGEVDWAAQCEDALGACDVLLRRTDIAYGPRENVERAAPLVIARLARRLGWDGVRVDSEQAQVRAMLEHLHGWRDQ</sequence>
<dbReference type="PANTHER" id="PTHR11985">
    <property type="entry name" value="GLYCEROL-3-PHOSPHATE DEHYDROGENASE"/>
    <property type="match status" value="1"/>
</dbReference>
<dbReference type="Pfam" id="PF16901">
    <property type="entry name" value="DAO_C"/>
    <property type="match status" value="1"/>
</dbReference>
<evidence type="ECO:0000313" key="10">
    <source>
        <dbReference type="EMBL" id="QDU69819.1"/>
    </source>
</evidence>
<proteinExistence type="inferred from homology"/>
<dbReference type="GO" id="GO:0046168">
    <property type="term" value="P:glycerol-3-phosphate catabolic process"/>
    <property type="evidence" value="ECO:0007669"/>
    <property type="project" value="TreeGrafter"/>
</dbReference>
<name>A0A518BS69_9BACT</name>
<keyword evidence="11" id="KW-1185">Reference proteome</keyword>
<comment type="cofactor">
    <cofactor evidence="1 7">
        <name>FAD</name>
        <dbReference type="ChEBI" id="CHEBI:57692"/>
    </cofactor>
</comment>
<evidence type="ECO:0000256" key="1">
    <source>
        <dbReference type="ARBA" id="ARBA00001974"/>
    </source>
</evidence>
<dbReference type="EC" id="1.1.5.3" evidence="7"/>
<dbReference type="Pfam" id="PF01266">
    <property type="entry name" value="DAO"/>
    <property type="match status" value="1"/>
</dbReference>
<protein>
    <recommendedName>
        <fullName evidence="7">Glycerol-3-phosphate dehydrogenase</fullName>
        <ecNumber evidence="7">1.1.5.3</ecNumber>
    </recommendedName>
</protein>
<comment type="catalytic activity">
    <reaction evidence="7">
        <text>a quinone + sn-glycerol 3-phosphate = dihydroxyacetone phosphate + a quinol</text>
        <dbReference type="Rhea" id="RHEA:18977"/>
        <dbReference type="ChEBI" id="CHEBI:24646"/>
        <dbReference type="ChEBI" id="CHEBI:57597"/>
        <dbReference type="ChEBI" id="CHEBI:57642"/>
        <dbReference type="ChEBI" id="CHEBI:132124"/>
        <dbReference type="EC" id="1.1.5.3"/>
    </reaction>
</comment>
<dbReference type="GO" id="GO:0006071">
    <property type="term" value="P:glycerol metabolic process"/>
    <property type="evidence" value="ECO:0007669"/>
    <property type="project" value="UniProtKB-KW"/>
</dbReference>
<evidence type="ECO:0000256" key="4">
    <source>
        <dbReference type="ARBA" id="ARBA00022798"/>
    </source>
</evidence>
<evidence type="ECO:0000313" key="11">
    <source>
        <dbReference type="Proteomes" id="UP000316921"/>
    </source>
</evidence>
<keyword evidence="4" id="KW-0319">Glycerol metabolism</keyword>
<dbReference type="InterPro" id="IPR038299">
    <property type="entry name" value="DAO_C_sf"/>
</dbReference>
<keyword evidence="5" id="KW-0274">FAD</keyword>
<dbReference type="PANTHER" id="PTHR11985:SF35">
    <property type="entry name" value="ANAEROBIC GLYCEROL-3-PHOSPHATE DEHYDROGENASE SUBUNIT A"/>
    <property type="match status" value="1"/>
</dbReference>
<dbReference type="PROSITE" id="PS00977">
    <property type="entry name" value="FAD_G3PDH_1"/>
    <property type="match status" value="1"/>
</dbReference>
<dbReference type="InterPro" id="IPR006076">
    <property type="entry name" value="FAD-dep_OxRdtase"/>
</dbReference>
<dbReference type="Gene3D" id="3.30.9.10">
    <property type="entry name" value="D-Amino Acid Oxidase, subunit A, domain 2"/>
    <property type="match status" value="1"/>
</dbReference>
<feature type="domain" description="Alpha-glycerophosphate oxidase C-terminal" evidence="9">
    <location>
        <begin position="403"/>
        <end position="529"/>
    </location>
</feature>
<dbReference type="SUPFAM" id="SSF54373">
    <property type="entry name" value="FAD-linked reductases, C-terminal domain"/>
    <property type="match status" value="1"/>
</dbReference>
<evidence type="ECO:0000259" key="8">
    <source>
        <dbReference type="Pfam" id="PF01266"/>
    </source>
</evidence>
<organism evidence="10 11">
    <name type="scientific">Engelhardtia mirabilis</name>
    <dbReference type="NCBI Taxonomy" id="2528011"/>
    <lineage>
        <taxon>Bacteria</taxon>
        <taxon>Pseudomonadati</taxon>
        <taxon>Planctomycetota</taxon>
        <taxon>Planctomycetia</taxon>
        <taxon>Planctomycetia incertae sedis</taxon>
        <taxon>Engelhardtia</taxon>
    </lineage>
</organism>
<dbReference type="GO" id="GO:0004368">
    <property type="term" value="F:glycerol-3-phosphate dehydrogenase (quinone) activity"/>
    <property type="evidence" value="ECO:0007669"/>
    <property type="project" value="UniProtKB-EC"/>
</dbReference>
<dbReference type="InterPro" id="IPR031656">
    <property type="entry name" value="DAO_C"/>
</dbReference>
<gene>
    <name evidence="10" type="primary">glpD_2</name>
    <name evidence="10" type="ORF">Pla133_49410</name>
</gene>
<evidence type="ECO:0000256" key="6">
    <source>
        <dbReference type="ARBA" id="ARBA00023002"/>
    </source>
</evidence>